<gene>
    <name evidence="1" type="ORF">LEP1GSC058_1160</name>
</gene>
<accession>S3UWE9</accession>
<dbReference type="AlphaFoldDB" id="S3UWE9"/>
<organism evidence="1 2">
    <name type="scientific">Leptospira fainei serovar Hurstbridge str. BUT 6</name>
    <dbReference type="NCBI Taxonomy" id="1193011"/>
    <lineage>
        <taxon>Bacteria</taxon>
        <taxon>Pseudomonadati</taxon>
        <taxon>Spirochaetota</taxon>
        <taxon>Spirochaetia</taxon>
        <taxon>Leptospirales</taxon>
        <taxon>Leptospiraceae</taxon>
        <taxon>Leptospira</taxon>
    </lineage>
</organism>
<keyword evidence="2" id="KW-1185">Reference proteome</keyword>
<proteinExistence type="predicted"/>
<dbReference type="Proteomes" id="UP000014540">
    <property type="component" value="Unassembled WGS sequence"/>
</dbReference>
<evidence type="ECO:0000313" key="1">
    <source>
        <dbReference type="EMBL" id="EPG72679.1"/>
    </source>
</evidence>
<comment type="caution">
    <text evidence="1">The sequence shown here is derived from an EMBL/GenBank/DDBJ whole genome shotgun (WGS) entry which is preliminary data.</text>
</comment>
<sequence length="115" mass="13656">MEWKVRIHRSCLEFPHRLVQRNSFDDTSIFVESFIVAINPFCLSFSRNPEKGNVNEAERYHYSSKRTIKTDTRLENSLRLKTRNRETKTEILESRAKNKSYKTGIFTENFYAEGT</sequence>
<dbReference type="STRING" id="1193011.LEP1GSC058_1160"/>
<name>S3UWE9_9LEPT</name>
<evidence type="ECO:0000313" key="2">
    <source>
        <dbReference type="Proteomes" id="UP000014540"/>
    </source>
</evidence>
<dbReference type="EMBL" id="AKWZ02000011">
    <property type="protein sequence ID" value="EPG72679.1"/>
    <property type="molecule type" value="Genomic_DNA"/>
</dbReference>
<protein>
    <submittedName>
        <fullName evidence="1">Uncharacterized protein</fullName>
    </submittedName>
</protein>
<reference evidence="1" key="1">
    <citation type="submission" date="2013-04" db="EMBL/GenBank/DDBJ databases">
        <authorList>
            <person name="Harkins D.M."/>
            <person name="Durkin A.S."/>
            <person name="Selengut J.D."/>
            <person name="Sanka R."/>
            <person name="DePew J."/>
            <person name="Purushe J."/>
            <person name="Ahmed A."/>
            <person name="van der Linden H."/>
            <person name="Goris M.G.A."/>
            <person name="Hartskeerl R.A."/>
            <person name="Vinetz J.M."/>
            <person name="Sutton G.G."/>
            <person name="Nelson W.C."/>
            <person name="Fouts D.E."/>
        </authorList>
    </citation>
    <scope>NUCLEOTIDE SEQUENCE [LARGE SCALE GENOMIC DNA]</scope>
    <source>
        <strain evidence="1">BUT 6</strain>
    </source>
</reference>